<keyword evidence="5" id="KW-0472">Membrane</keyword>
<dbReference type="AlphaFoldDB" id="A0A5A5TJR3"/>
<reference evidence="8 9" key="1">
    <citation type="submission" date="2019-01" db="EMBL/GenBank/DDBJ databases">
        <title>Draft genome sequence of Dictyobacter sp. Uno17.</title>
        <authorList>
            <person name="Wang C.M."/>
            <person name="Zheng Y."/>
            <person name="Sakai Y."/>
            <person name="Abe K."/>
            <person name="Yokota A."/>
            <person name="Yabe S."/>
        </authorList>
    </citation>
    <scope>NUCLEOTIDE SEQUENCE [LARGE SCALE GENOMIC DNA]</scope>
    <source>
        <strain evidence="8 9">Uno17</strain>
    </source>
</reference>
<organism evidence="8 9">
    <name type="scientific">Dictyobacter arantiisoli</name>
    <dbReference type="NCBI Taxonomy" id="2014874"/>
    <lineage>
        <taxon>Bacteria</taxon>
        <taxon>Bacillati</taxon>
        <taxon>Chloroflexota</taxon>
        <taxon>Ktedonobacteria</taxon>
        <taxon>Ktedonobacterales</taxon>
        <taxon>Dictyobacteraceae</taxon>
        <taxon>Dictyobacter</taxon>
    </lineage>
</organism>
<dbReference type="Pfam" id="PF00672">
    <property type="entry name" value="HAMP"/>
    <property type="match status" value="1"/>
</dbReference>
<dbReference type="EMBL" id="BIXY01000104">
    <property type="protein sequence ID" value="GCF11316.1"/>
    <property type="molecule type" value="Genomic_DNA"/>
</dbReference>
<feature type="domain" description="HAMP" evidence="7">
    <location>
        <begin position="308"/>
        <end position="360"/>
    </location>
</feature>
<keyword evidence="9" id="KW-1185">Reference proteome</keyword>
<evidence type="ECO:0000256" key="4">
    <source>
        <dbReference type="SAM" id="MobiDB-lite"/>
    </source>
</evidence>
<keyword evidence="1 3" id="KW-0807">Transducer</keyword>
<keyword evidence="5" id="KW-0812">Transmembrane</keyword>
<dbReference type="GO" id="GO:0004888">
    <property type="term" value="F:transmembrane signaling receptor activity"/>
    <property type="evidence" value="ECO:0007669"/>
    <property type="project" value="InterPro"/>
</dbReference>
<dbReference type="PRINTS" id="PR00260">
    <property type="entry name" value="CHEMTRNSDUCR"/>
</dbReference>
<evidence type="ECO:0000256" key="1">
    <source>
        <dbReference type="ARBA" id="ARBA00023224"/>
    </source>
</evidence>
<dbReference type="CDD" id="cd06225">
    <property type="entry name" value="HAMP"/>
    <property type="match status" value="2"/>
</dbReference>
<gene>
    <name evidence="8" type="ORF">KDI_48800</name>
</gene>
<feature type="domain" description="HAMP" evidence="7">
    <location>
        <begin position="249"/>
        <end position="301"/>
    </location>
</feature>
<feature type="compositionally biased region" description="Polar residues" evidence="4">
    <location>
        <begin position="658"/>
        <end position="670"/>
    </location>
</feature>
<dbReference type="SUPFAM" id="SSF158472">
    <property type="entry name" value="HAMP domain-like"/>
    <property type="match status" value="1"/>
</dbReference>
<dbReference type="GO" id="GO:0007165">
    <property type="term" value="P:signal transduction"/>
    <property type="evidence" value="ECO:0007669"/>
    <property type="project" value="UniProtKB-KW"/>
</dbReference>
<protein>
    <recommendedName>
        <fullName evidence="10">Methyl-accepting chemotaxis protein</fullName>
    </recommendedName>
</protein>
<dbReference type="PROSITE" id="PS50885">
    <property type="entry name" value="HAMP"/>
    <property type="match status" value="2"/>
</dbReference>
<dbReference type="PANTHER" id="PTHR32089">
    <property type="entry name" value="METHYL-ACCEPTING CHEMOTAXIS PROTEIN MCPB"/>
    <property type="match status" value="1"/>
</dbReference>
<evidence type="ECO:0008006" key="10">
    <source>
        <dbReference type="Google" id="ProtNLM"/>
    </source>
</evidence>
<dbReference type="Gene3D" id="1.10.287.950">
    <property type="entry name" value="Methyl-accepting chemotaxis protein"/>
    <property type="match status" value="1"/>
</dbReference>
<evidence type="ECO:0000256" key="3">
    <source>
        <dbReference type="PROSITE-ProRule" id="PRU00284"/>
    </source>
</evidence>
<accession>A0A5A5TJR3</accession>
<dbReference type="SUPFAM" id="SSF58104">
    <property type="entry name" value="Methyl-accepting chemotaxis protein (MCP) signaling domain"/>
    <property type="match status" value="1"/>
</dbReference>
<evidence type="ECO:0000256" key="2">
    <source>
        <dbReference type="ARBA" id="ARBA00029447"/>
    </source>
</evidence>
<dbReference type="Gene3D" id="6.10.340.10">
    <property type="match status" value="1"/>
</dbReference>
<dbReference type="InterPro" id="IPR004090">
    <property type="entry name" value="Chemotax_Me-accpt_rcpt"/>
</dbReference>
<feature type="compositionally biased region" description="Polar residues" evidence="4">
    <location>
        <begin position="706"/>
        <end position="717"/>
    </location>
</feature>
<feature type="transmembrane region" description="Helical" evidence="5">
    <location>
        <begin position="228"/>
        <end position="247"/>
    </location>
</feature>
<dbReference type="SMART" id="SM00304">
    <property type="entry name" value="HAMP"/>
    <property type="match status" value="2"/>
</dbReference>
<dbReference type="PANTHER" id="PTHR32089:SF114">
    <property type="entry name" value="METHYL-ACCEPTING CHEMOTAXIS PROTEIN MCPB"/>
    <property type="match status" value="1"/>
</dbReference>
<evidence type="ECO:0000313" key="8">
    <source>
        <dbReference type="EMBL" id="GCF11316.1"/>
    </source>
</evidence>
<dbReference type="GO" id="GO:0016020">
    <property type="term" value="C:membrane"/>
    <property type="evidence" value="ECO:0007669"/>
    <property type="project" value="InterPro"/>
</dbReference>
<comment type="similarity">
    <text evidence="2">Belongs to the methyl-accepting chemotaxis (MCP) protein family.</text>
</comment>
<dbReference type="InterPro" id="IPR003660">
    <property type="entry name" value="HAMP_dom"/>
</dbReference>
<dbReference type="Pfam" id="PF00015">
    <property type="entry name" value="MCPsignal"/>
    <property type="match status" value="1"/>
</dbReference>
<feature type="domain" description="Methyl-accepting transducer" evidence="6">
    <location>
        <begin position="365"/>
        <end position="601"/>
    </location>
</feature>
<dbReference type="SMART" id="SM00283">
    <property type="entry name" value="MA"/>
    <property type="match status" value="1"/>
</dbReference>
<evidence type="ECO:0000313" key="9">
    <source>
        <dbReference type="Proteomes" id="UP000322530"/>
    </source>
</evidence>
<dbReference type="GO" id="GO:0006935">
    <property type="term" value="P:chemotaxis"/>
    <property type="evidence" value="ECO:0007669"/>
    <property type="project" value="InterPro"/>
</dbReference>
<evidence type="ECO:0000256" key="5">
    <source>
        <dbReference type="SAM" id="Phobius"/>
    </source>
</evidence>
<dbReference type="RefSeq" id="WP_172632415.1">
    <property type="nucleotide sequence ID" value="NZ_BIXY01000104.1"/>
</dbReference>
<sequence length="717" mass="78767">MFRNLRIFPRLLILFVTLVIISSTAIGFLDYFYLQASNTHAEAVTTSFSAQQLATEQQVNLERMNALLQARFAQIFASSSPQLHGDPSLAASGGLIESDIAAREIDFDQTLTTYASNYKIASSDNMLVVRNILQSNSTNTPLIHDQQIALDLVSSQQWKDYKNLQDRVLSALNNPRSDYTEDYALLYQANAKFLVLQKNWNTVVNTATTVGQAVTGLTSSEIIPLQTATIVAIALTILIILATAYIVNISISRPLRQLAGLTRRISTGDTSERAQVEGRDEIQMVSVSMNAMLDNIVSLIREAQARHIALQTQIGKLVKDIQGIGEGDLRVHAEVTSESNLEALAASFNYVVAELGSIVVKFKTLANEVERATIQAYDEMLQVVDDTDKQIQQITTATSQVLELASASRHVAERAQALSLTGDEAYMTAQNGRSSVAKASSGIVRIGHHVDYTIARVKRLEERSQEIDTIVKIISGVANQTNRLALDAAIQAAMAGENGKGFRAIAEDIRRSAESAKAQAIMVERIVKQVIEDIQAVSSSMVDTEVETATGIKFSQEAGTSFDAIFSSIERQAQEIGSINRVAKQQLDISNLVVQLMQNVSASTQQSSRSIHDEAEHIEGVAQLAERLLASAEVFKLRDDQDIFAQANAANQVYPASDNQDIYYNDSSSPLPVDRNSPYNQTSPSNNQLALSQSSMRFRNKLGQESRFQQNQEWPQK</sequence>
<dbReference type="Proteomes" id="UP000322530">
    <property type="component" value="Unassembled WGS sequence"/>
</dbReference>
<keyword evidence="5" id="KW-1133">Transmembrane helix</keyword>
<dbReference type="InterPro" id="IPR004089">
    <property type="entry name" value="MCPsignal_dom"/>
</dbReference>
<evidence type="ECO:0000259" key="6">
    <source>
        <dbReference type="PROSITE" id="PS50111"/>
    </source>
</evidence>
<proteinExistence type="inferred from homology"/>
<name>A0A5A5TJR3_9CHLR</name>
<dbReference type="PROSITE" id="PS50111">
    <property type="entry name" value="CHEMOTAXIS_TRANSDUC_2"/>
    <property type="match status" value="1"/>
</dbReference>
<feature type="compositionally biased region" description="Polar residues" evidence="4">
    <location>
        <begin position="677"/>
        <end position="697"/>
    </location>
</feature>
<feature type="region of interest" description="Disordered" evidence="4">
    <location>
        <begin position="658"/>
        <end position="717"/>
    </location>
</feature>
<comment type="caution">
    <text evidence="8">The sequence shown here is derived from an EMBL/GenBank/DDBJ whole genome shotgun (WGS) entry which is preliminary data.</text>
</comment>
<feature type="transmembrane region" description="Helical" evidence="5">
    <location>
        <begin position="12"/>
        <end position="34"/>
    </location>
</feature>
<evidence type="ECO:0000259" key="7">
    <source>
        <dbReference type="PROSITE" id="PS50885"/>
    </source>
</evidence>